<dbReference type="PANTHER" id="PTHR22749">
    <property type="entry name" value="RIBOFLAVIN KINASE/FMN ADENYLYLTRANSFERASE"/>
    <property type="match status" value="1"/>
</dbReference>
<evidence type="ECO:0000313" key="16">
    <source>
        <dbReference type="EMBL" id="KFF42112.1"/>
    </source>
</evidence>
<protein>
    <recommendedName>
        <fullName evidence="14">Riboflavin biosynthesis protein</fullName>
    </recommendedName>
    <domain>
        <recommendedName>
            <fullName evidence="14">Riboflavin kinase</fullName>
            <ecNumber evidence="14">2.7.1.26</ecNumber>
        </recommendedName>
        <alternativeName>
            <fullName evidence="14">Flavokinase</fullName>
        </alternativeName>
    </domain>
    <domain>
        <recommendedName>
            <fullName evidence="14">FMN adenylyltransferase</fullName>
            <ecNumber evidence="14">2.7.7.2</ecNumber>
        </recommendedName>
        <alternativeName>
            <fullName evidence="14">FAD pyrophosphorylase</fullName>
        </alternativeName>
        <alternativeName>
            <fullName evidence="14">FAD synthase</fullName>
        </alternativeName>
    </domain>
</protein>
<evidence type="ECO:0000256" key="13">
    <source>
        <dbReference type="ARBA" id="ARBA00049494"/>
    </source>
</evidence>
<keyword evidence="7 14" id="KW-0547">Nucleotide-binding</keyword>
<dbReference type="SMART" id="SM00904">
    <property type="entry name" value="Flavokinase"/>
    <property type="match status" value="1"/>
</dbReference>
<dbReference type="NCBIfam" id="NF004160">
    <property type="entry name" value="PRK05627.1-3"/>
    <property type="match status" value="1"/>
</dbReference>
<evidence type="ECO:0000313" key="17">
    <source>
        <dbReference type="Proteomes" id="UP000028922"/>
    </source>
</evidence>
<keyword evidence="4 14" id="KW-0288">FMN</keyword>
<comment type="catalytic activity">
    <reaction evidence="13 14">
        <text>FMN + ATP + H(+) = FAD + diphosphate</text>
        <dbReference type="Rhea" id="RHEA:17237"/>
        <dbReference type="ChEBI" id="CHEBI:15378"/>
        <dbReference type="ChEBI" id="CHEBI:30616"/>
        <dbReference type="ChEBI" id="CHEBI:33019"/>
        <dbReference type="ChEBI" id="CHEBI:57692"/>
        <dbReference type="ChEBI" id="CHEBI:58210"/>
        <dbReference type="EC" id="2.7.7.2"/>
    </reaction>
</comment>
<dbReference type="Gene3D" id="2.40.30.30">
    <property type="entry name" value="Riboflavin kinase-like"/>
    <property type="match status" value="1"/>
</dbReference>
<evidence type="ECO:0000256" key="1">
    <source>
        <dbReference type="ARBA" id="ARBA00004726"/>
    </source>
</evidence>
<dbReference type="CDD" id="cd02064">
    <property type="entry name" value="FAD_synthetase_N"/>
    <property type="match status" value="1"/>
</dbReference>
<dbReference type="PANTHER" id="PTHR22749:SF6">
    <property type="entry name" value="RIBOFLAVIN KINASE"/>
    <property type="match status" value="1"/>
</dbReference>
<dbReference type="Proteomes" id="UP000028922">
    <property type="component" value="Unassembled WGS sequence"/>
</dbReference>
<dbReference type="EMBL" id="JPSP01000001">
    <property type="protein sequence ID" value="KFF42112.1"/>
    <property type="molecule type" value="Genomic_DNA"/>
</dbReference>
<proteinExistence type="inferred from homology"/>
<dbReference type="NCBIfam" id="NF004162">
    <property type="entry name" value="PRK05627.1-5"/>
    <property type="match status" value="1"/>
</dbReference>
<evidence type="ECO:0000256" key="4">
    <source>
        <dbReference type="ARBA" id="ARBA00022643"/>
    </source>
</evidence>
<comment type="similarity">
    <text evidence="14">Belongs to the ribF family.</text>
</comment>
<keyword evidence="11" id="KW-0511">Multifunctional enzyme</keyword>
<dbReference type="eggNOG" id="COG0196">
    <property type="taxonomic scope" value="Bacteria"/>
</dbReference>
<evidence type="ECO:0000256" key="3">
    <source>
        <dbReference type="ARBA" id="ARBA00022630"/>
    </source>
</evidence>
<keyword evidence="6 14" id="KW-0548">Nucleotidyltransferase</keyword>
<feature type="domain" description="Riboflavin kinase" evidence="15">
    <location>
        <begin position="190"/>
        <end position="314"/>
    </location>
</feature>
<dbReference type="Gene3D" id="3.40.50.620">
    <property type="entry name" value="HUPs"/>
    <property type="match status" value="1"/>
</dbReference>
<dbReference type="GO" id="GO:0003919">
    <property type="term" value="F:FMN adenylyltransferase activity"/>
    <property type="evidence" value="ECO:0007669"/>
    <property type="project" value="UniProtKB-UniRule"/>
</dbReference>
<keyword evidence="10 14" id="KW-0067">ATP-binding</keyword>
<dbReference type="InterPro" id="IPR023465">
    <property type="entry name" value="Riboflavin_kinase_dom_sf"/>
</dbReference>
<dbReference type="InterPro" id="IPR014729">
    <property type="entry name" value="Rossmann-like_a/b/a_fold"/>
</dbReference>
<dbReference type="InterPro" id="IPR015864">
    <property type="entry name" value="FAD_synthase"/>
</dbReference>
<dbReference type="SUPFAM" id="SSF52374">
    <property type="entry name" value="Nucleotidylyl transferase"/>
    <property type="match status" value="1"/>
</dbReference>
<evidence type="ECO:0000256" key="8">
    <source>
        <dbReference type="ARBA" id="ARBA00022777"/>
    </source>
</evidence>
<dbReference type="Pfam" id="PF01687">
    <property type="entry name" value="Flavokinase"/>
    <property type="match status" value="1"/>
</dbReference>
<comment type="catalytic activity">
    <reaction evidence="12 14">
        <text>riboflavin + ATP = FMN + ADP + H(+)</text>
        <dbReference type="Rhea" id="RHEA:14357"/>
        <dbReference type="ChEBI" id="CHEBI:15378"/>
        <dbReference type="ChEBI" id="CHEBI:30616"/>
        <dbReference type="ChEBI" id="CHEBI:57986"/>
        <dbReference type="ChEBI" id="CHEBI:58210"/>
        <dbReference type="ChEBI" id="CHEBI:456216"/>
        <dbReference type="EC" id="2.7.1.26"/>
    </reaction>
</comment>
<evidence type="ECO:0000259" key="15">
    <source>
        <dbReference type="SMART" id="SM00904"/>
    </source>
</evidence>
<dbReference type="AlphaFoldDB" id="A0A086CIU8"/>
<keyword evidence="8 14" id="KW-0418">Kinase</keyword>
<dbReference type="GO" id="GO:0006747">
    <property type="term" value="P:FAD biosynthetic process"/>
    <property type="evidence" value="ECO:0007669"/>
    <property type="project" value="UniProtKB-UniRule"/>
</dbReference>
<dbReference type="UniPathway" id="UPA00276">
    <property type="reaction ID" value="UER00406"/>
</dbReference>
<evidence type="ECO:0000256" key="7">
    <source>
        <dbReference type="ARBA" id="ARBA00022741"/>
    </source>
</evidence>
<dbReference type="InterPro" id="IPR002606">
    <property type="entry name" value="Riboflavin_kinase_bac"/>
</dbReference>
<comment type="pathway">
    <text evidence="1 14">Cofactor biosynthesis; FAD biosynthesis; FAD from FMN: step 1/1.</text>
</comment>
<evidence type="ECO:0000256" key="14">
    <source>
        <dbReference type="PIRNR" id="PIRNR004491"/>
    </source>
</evidence>
<dbReference type="NCBIfam" id="TIGR00083">
    <property type="entry name" value="ribF"/>
    <property type="match status" value="1"/>
</dbReference>
<dbReference type="UniPathway" id="UPA00277">
    <property type="reaction ID" value="UER00407"/>
</dbReference>
<keyword evidence="3 14" id="KW-0285">Flavoprotein</keyword>
<evidence type="ECO:0000256" key="9">
    <source>
        <dbReference type="ARBA" id="ARBA00022827"/>
    </source>
</evidence>
<dbReference type="STRING" id="1527444.ucyna2_00176"/>
<dbReference type="GO" id="GO:0009231">
    <property type="term" value="P:riboflavin biosynthetic process"/>
    <property type="evidence" value="ECO:0007669"/>
    <property type="project" value="InterPro"/>
</dbReference>
<dbReference type="GO" id="GO:0009398">
    <property type="term" value="P:FMN biosynthetic process"/>
    <property type="evidence" value="ECO:0007669"/>
    <property type="project" value="UniProtKB-UniRule"/>
</dbReference>
<evidence type="ECO:0000256" key="2">
    <source>
        <dbReference type="ARBA" id="ARBA00005201"/>
    </source>
</evidence>
<organism evidence="16 17">
    <name type="scientific">Candidatus Atelocyanobacterium thalassa isolate SIO64986</name>
    <dbReference type="NCBI Taxonomy" id="1527444"/>
    <lineage>
        <taxon>Bacteria</taxon>
        <taxon>Bacillati</taxon>
        <taxon>Cyanobacteriota</taxon>
        <taxon>Cyanophyceae</taxon>
        <taxon>Oscillatoriophycideae</taxon>
        <taxon>Chroococcales</taxon>
        <taxon>Aphanothecaceae</taxon>
        <taxon>Candidatus Atelocyanobacterium</taxon>
        <taxon>Candidatus Atelocyanobacterium thalassae</taxon>
    </lineage>
</organism>
<dbReference type="InterPro" id="IPR023468">
    <property type="entry name" value="Riboflavin_kinase"/>
</dbReference>
<evidence type="ECO:0000256" key="11">
    <source>
        <dbReference type="ARBA" id="ARBA00023268"/>
    </source>
</evidence>
<evidence type="ECO:0000256" key="5">
    <source>
        <dbReference type="ARBA" id="ARBA00022679"/>
    </source>
</evidence>
<dbReference type="FunFam" id="3.40.50.620:FF:000021">
    <property type="entry name" value="Riboflavin biosynthesis protein"/>
    <property type="match status" value="1"/>
</dbReference>
<name>A0A086CIU8_9CHRO</name>
<dbReference type="InterPro" id="IPR015865">
    <property type="entry name" value="Riboflavin_kinase_bac/euk"/>
</dbReference>
<dbReference type="PATRIC" id="fig|1527444.3.peg.171"/>
<keyword evidence="5 14" id="KW-0808">Transferase</keyword>
<gene>
    <name evidence="16" type="ORF">ucyna2_00176</name>
</gene>
<dbReference type="PIRSF" id="PIRSF004491">
    <property type="entry name" value="FAD_Synth"/>
    <property type="match status" value="1"/>
</dbReference>
<dbReference type="GO" id="GO:0005524">
    <property type="term" value="F:ATP binding"/>
    <property type="evidence" value="ECO:0007669"/>
    <property type="project" value="UniProtKB-UniRule"/>
</dbReference>
<evidence type="ECO:0000256" key="10">
    <source>
        <dbReference type="ARBA" id="ARBA00022840"/>
    </source>
</evidence>
<sequence>MIHSKFGVWIPSSINNARTPTAVALGNFDGIHLGHRQVLKPILKLTKEYTPTVVTFEPHPQEFFSGESRQLLTPTNEKIQILSSLKIKQLIRLPFNQDLASLSPLEFVVDILINKLNVKYISVGENFYFGYKRTGTVELLRDFTERFGISIHTTKLQTFLNSNRKTPLRISSSRIRKYLTDGNMTEVKQMLGYSYFLRGLVVSGQKIGRTIGFPTANLKLPEDKLLPCDGVYCVYVELENKNISKGVINIGKRPTINSGSTVEVHLLDWSGNLYGKTLTVYLEKFLRSEQKFSSLKTLKDQIAQDCRKARSILI</sequence>
<comment type="pathway">
    <text evidence="2 14">Cofactor biosynthesis; FMN biosynthesis; FMN from riboflavin (ATP route): step 1/1.</text>
</comment>
<dbReference type="Pfam" id="PF06574">
    <property type="entry name" value="FAD_syn"/>
    <property type="match status" value="1"/>
</dbReference>
<accession>A0A086CIU8</accession>
<dbReference type="EC" id="2.7.7.2" evidence="14"/>
<comment type="caution">
    <text evidence="16">The sequence shown here is derived from an EMBL/GenBank/DDBJ whole genome shotgun (WGS) entry which is preliminary data.</text>
</comment>
<dbReference type="SUPFAM" id="SSF82114">
    <property type="entry name" value="Riboflavin kinase-like"/>
    <property type="match status" value="1"/>
</dbReference>
<reference evidence="16 17" key="1">
    <citation type="submission" date="2014-08" db="EMBL/GenBank/DDBJ databases">
        <title>Comparative genomics reveals surprising divergence of two closely related strains of uncultivated UCYN-A cyanobacteria.</title>
        <authorList>
            <person name="Bombar D."/>
            <person name="Heller P."/>
            <person name="Sanchez-Baracaldo P."/>
            <person name="Carter B.J."/>
            <person name="Zert J.P."/>
        </authorList>
    </citation>
    <scope>NUCLEOTIDE SEQUENCE [LARGE SCALE GENOMIC DNA]</scope>
</reference>
<evidence type="ECO:0000256" key="12">
    <source>
        <dbReference type="ARBA" id="ARBA00047880"/>
    </source>
</evidence>
<dbReference type="GO" id="GO:0008531">
    <property type="term" value="F:riboflavin kinase activity"/>
    <property type="evidence" value="ECO:0007669"/>
    <property type="project" value="UniProtKB-UniRule"/>
</dbReference>
<dbReference type="EC" id="2.7.1.26" evidence="14"/>
<evidence type="ECO:0000256" key="6">
    <source>
        <dbReference type="ARBA" id="ARBA00022695"/>
    </source>
</evidence>
<keyword evidence="9 14" id="KW-0274">FAD</keyword>